<dbReference type="GO" id="GO:0006355">
    <property type="term" value="P:regulation of DNA-templated transcription"/>
    <property type="evidence" value="ECO:0007669"/>
    <property type="project" value="InterPro"/>
</dbReference>
<dbReference type="Gene3D" id="3.30.450.20">
    <property type="entry name" value="PAS domain"/>
    <property type="match status" value="1"/>
</dbReference>
<evidence type="ECO:0000256" key="7">
    <source>
        <dbReference type="ARBA" id="ARBA00022840"/>
    </source>
</evidence>
<dbReference type="InterPro" id="IPR013767">
    <property type="entry name" value="PAS_fold"/>
</dbReference>
<dbReference type="InterPro" id="IPR036890">
    <property type="entry name" value="HATPase_C_sf"/>
</dbReference>
<keyword evidence="8" id="KW-0902">Two-component regulatory system</keyword>
<protein>
    <recommendedName>
        <fullName evidence="2">histidine kinase</fullName>
        <ecNumber evidence="2">2.7.13.3</ecNumber>
    </recommendedName>
</protein>
<dbReference type="InterPro" id="IPR011712">
    <property type="entry name" value="Sig_transdc_His_kin_sub3_dim/P"/>
</dbReference>
<name>A0A3A4P240_ABYX5</name>
<evidence type="ECO:0000256" key="8">
    <source>
        <dbReference type="ARBA" id="ARBA00023012"/>
    </source>
</evidence>
<dbReference type="SUPFAM" id="SSF55785">
    <property type="entry name" value="PYP-like sensor domain (PAS domain)"/>
    <property type="match status" value="1"/>
</dbReference>
<evidence type="ECO:0000256" key="1">
    <source>
        <dbReference type="ARBA" id="ARBA00000085"/>
    </source>
</evidence>
<dbReference type="PANTHER" id="PTHR24421">
    <property type="entry name" value="NITRATE/NITRITE SENSOR PROTEIN NARX-RELATED"/>
    <property type="match status" value="1"/>
</dbReference>
<dbReference type="Pfam" id="PF00989">
    <property type="entry name" value="PAS"/>
    <property type="match status" value="1"/>
</dbReference>
<dbReference type="Pfam" id="PF07730">
    <property type="entry name" value="HisKA_3"/>
    <property type="match status" value="1"/>
</dbReference>
<evidence type="ECO:0000259" key="9">
    <source>
        <dbReference type="PROSITE" id="PS50112"/>
    </source>
</evidence>
<dbReference type="InterPro" id="IPR003594">
    <property type="entry name" value="HATPase_dom"/>
</dbReference>
<organism evidence="10 11">
    <name type="scientific">Abyssobacteria bacterium (strain SURF_5)</name>
    <dbReference type="NCBI Taxonomy" id="2093360"/>
    <lineage>
        <taxon>Bacteria</taxon>
        <taxon>Pseudomonadati</taxon>
        <taxon>Candidatus Hydrogenedentota</taxon>
        <taxon>Candidatus Abyssobacteria</taxon>
    </lineage>
</organism>
<dbReference type="SMART" id="SM00387">
    <property type="entry name" value="HATPase_c"/>
    <property type="match status" value="1"/>
</dbReference>
<comment type="catalytic activity">
    <reaction evidence="1">
        <text>ATP + protein L-histidine = ADP + protein N-phospho-L-histidine.</text>
        <dbReference type="EC" id="2.7.13.3"/>
    </reaction>
</comment>
<dbReference type="GO" id="GO:0016020">
    <property type="term" value="C:membrane"/>
    <property type="evidence" value="ECO:0007669"/>
    <property type="project" value="InterPro"/>
</dbReference>
<dbReference type="EC" id="2.7.13.3" evidence="2"/>
<evidence type="ECO:0000313" key="10">
    <source>
        <dbReference type="EMBL" id="RJP26808.1"/>
    </source>
</evidence>
<dbReference type="EMBL" id="QZKU01000003">
    <property type="protein sequence ID" value="RJP26808.1"/>
    <property type="molecule type" value="Genomic_DNA"/>
</dbReference>
<dbReference type="AlphaFoldDB" id="A0A3A4P240"/>
<keyword evidence="7" id="KW-0067">ATP-binding</keyword>
<evidence type="ECO:0000256" key="4">
    <source>
        <dbReference type="ARBA" id="ARBA00022679"/>
    </source>
</evidence>
<dbReference type="NCBIfam" id="TIGR00229">
    <property type="entry name" value="sensory_box"/>
    <property type="match status" value="1"/>
</dbReference>
<accession>A0A3A4P240</accession>
<dbReference type="GO" id="GO:0005524">
    <property type="term" value="F:ATP binding"/>
    <property type="evidence" value="ECO:0007669"/>
    <property type="project" value="UniProtKB-KW"/>
</dbReference>
<dbReference type="SUPFAM" id="SSF55874">
    <property type="entry name" value="ATPase domain of HSP90 chaperone/DNA topoisomerase II/histidine kinase"/>
    <property type="match status" value="1"/>
</dbReference>
<dbReference type="CDD" id="cd16917">
    <property type="entry name" value="HATPase_UhpB-NarQ-NarX-like"/>
    <property type="match status" value="1"/>
</dbReference>
<evidence type="ECO:0000256" key="2">
    <source>
        <dbReference type="ARBA" id="ARBA00012438"/>
    </source>
</evidence>
<dbReference type="GO" id="GO:0000155">
    <property type="term" value="F:phosphorelay sensor kinase activity"/>
    <property type="evidence" value="ECO:0007669"/>
    <property type="project" value="InterPro"/>
</dbReference>
<dbReference type="Pfam" id="PF02518">
    <property type="entry name" value="HATPase_c"/>
    <property type="match status" value="1"/>
</dbReference>
<gene>
    <name evidence="10" type="ORF">C4520_00135</name>
</gene>
<keyword evidence="3" id="KW-0597">Phosphoprotein</keyword>
<dbReference type="GO" id="GO:0046983">
    <property type="term" value="F:protein dimerization activity"/>
    <property type="evidence" value="ECO:0007669"/>
    <property type="project" value="InterPro"/>
</dbReference>
<reference evidence="10 11" key="1">
    <citation type="journal article" date="2017" name="ISME J.">
        <title>Energy and carbon metabolisms in a deep terrestrial subsurface fluid microbial community.</title>
        <authorList>
            <person name="Momper L."/>
            <person name="Jungbluth S.P."/>
            <person name="Lee M.D."/>
            <person name="Amend J.P."/>
        </authorList>
    </citation>
    <scope>NUCLEOTIDE SEQUENCE [LARGE SCALE GENOMIC DNA]</scope>
    <source>
        <strain evidence="10">SURF_5</strain>
    </source>
</reference>
<dbReference type="Gene3D" id="3.30.565.10">
    <property type="entry name" value="Histidine kinase-like ATPase, C-terminal domain"/>
    <property type="match status" value="1"/>
</dbReference>
<dbReference type="InterPro" id="IPR000014">
    <property type="entry name" value="PAS"/>
</dbReference>
<dbReference type="Gene3D" id="1.20.5.1930">
    <property type="match status" value="1"/>
</dbReference>
<evidence type="ECO:0000313" key="11">
    <source>
        <dbReference type="Proteomes" id="UP000265882"/>
    </source>
</evidence>
<keyword evidence="6" id="KW-0418">Kinase</keyword>
<keyword evidence="5" id="KW-0547">Nucleotide-binding</keyword>
<comment type="caution">
    <text evidence="10">The sequence shown here is derived from an EMBL/GenBank/DDBJ whole genome shotgun (WGS) entry which is preliminary data.</text>
</comment>
<evidence type="ECO:0000256" key="3">
    <source>
        <dbReference type="ARBA" id="ARBA00022553"/>
    </source>
</evidence>
<keyword evidence="4" id="KW-0808">Transferase</keyword>
<dbReference type="CDD" id="cd00130">
    <property type="entry name" value="PAS"/>
    <property type="match status" value="1"/>
</dbReference>
<dbReference type="PROSITE" id="PS50112">
    <property type="entry name" value="PAS"/>
    <property type="match status" value="1"/>
</dbReference>
<dbReference type="InterPro" id="IPR035965">
    <property type="entry name" value="PAS-like_dom_sf"/>
</dbReference>
<evidence type="ECO:0000256" key="6">
    <source>
        <dbReference type="ARBA" id="ARBA00022777"/>
    </source>
</evidence>
<sequence length="473" mass="53362">MRKESVRLLLIEENGTSFSALSEILLREKEFTVGLERLGVALALGKVRSRQYDICLLNCSDASIKLLNDFLAQHCTPSIIIMTNLGETLSTETDDAQEQEEEPQPHLLESVVRKTVAYMKECEQTQRNDIGFWTKFLEDSTAIAFLDSEGRFLVENRAFQKLFGYSHREIACLILNDLVHPEEVQEQDRLFQQLLNGAETQYRLEGRFLLKSGAYAQVRQTAMKLVDRENSKQFVLLALEDVVTQEPALEQEREAGVTGNVSSQLFYAHESERKLVAQELHDSLGASLAAIKYTLEKNLMQLEKKRGRAEVSLAEVIPLVQSAMEEARRISTNLWPSVLDDLGIIATINSFCSEFQKTYSSIKVEKHLDALEQEIPLSLKVVVYRIIQEALNNVAKHSGAKRVRLSLLKTKEFLELLVQDDGRGFDVKDEARSGIGKMGLMSMKNRAEASGGMFLLESGSGEGTRVRTVWPRQ</sequence>
<dbReference type="PANTHER" id="PTHR24421:SF10">
    <property type="entry name" value="NITRATE_NITRITE SENSOR PROTEIN NARQ"/>
    <property type="match status" value="1"/>
</dbReference>
<proteinExistence type="predicted"/>
<feature type="domain" description="PAS" evidence="9">
    <location>
        <begin position="143"/>
        <end position="198"/>
    </location>
</feature>
<evidence type="ECO:0000256" key="5">
    <source>
        <dbReference type="ARBA" id="ARBA00022741"/>
    </source>
</evidence>
<dbReference type="InterPro" id="IPR050482">
    <property type="entry name" value="Sensor_HK_TwoCompSys"/>
</dbReference>
<dbReference type="Proteomes" id="UP000265882">
    <property type="component" value="Unassembled WGS sequence"/>
</dbReference>